<comment type="caution">
    <text evidence="6">The sequence shown here is derived from an EMBL/GenBank/DDBJ whole genome shotgun (WGS) entry which is preliminary data.</text>
</comment>
<gene>
    <name evidence="6" type="ORF">RI543_004661</name>
</gene>
<dbReference type="SUPFAM" id="SSF51735">
    <property type="entry name" value="NAD(P)-binding Rossmann-fold domains"/>
    <property type="match status" value="1"/>
</dbReference>
<comment type="function">
    <text evidence="4">NAD(+)-dependent glutamate dehydrogenase which degrades glutamate to ammonia and alpha-ketoglutarate.</text>
</comment>
<comment type="similarity">
    <text evidence="1 4">Belongs to the Glu/Leu/Phe/Val dehydrogenases family.</text>
</comment>
<dbReference type="InterPro" id="IPR055480">
    <property type="entry name" value="NAD-GDH_N"/>
</dbReference>
<proteinExistence type="inferred from homology"/>
<dbReference type="EC" id="1.4.1.2" evidence="4"/>
<evidence type="ECO:0000313" key="7">
    <source>
        <dbReference type="Proteomes" id="UP001306508"/>
    </source>
</evidence>
<dbReference type="Gene3D" id="3.40.50.720">
    <property type="entry name" value="NAD(P)-binding Rossmann-like Domain"/>
    <property type="match status" value="1"/>
</dbReference>
<evidence type="ECO:0000313" key="6">
    <source>
        <dbReference type="EMBL" id="KAK5774127.1"/>
    </source>
</evidence>
<dbReference type="PIRSF" id="PIRSF000184">
    <property type="entry name" value="GDH_NAD"/>
    <property type="match status" value="1"/>
</dbReference>
<dbReference type="InterPro" id="IPR006096">
    <property type="entry name" value="Glu/Leu/Phe/Val/Trp_DH_C"/>
</dbReference>
<protein>
    <recommendedName>
        <fullName evidence="4">NAD-specific glutamate dehydrogenase</fullName>
        <ecNumber evidence="4">1.4.1.2</ecNumber>
    </recommendedName>
</protein>
<dbReference type="InterPro" id="IPR036291">
    <property type="entry name" value="NAD(P)-bd_dom_sf"/>
</dbReference>
<dbReference type="SMART" id="SM00839">
    <property type="entry name" value="ELFV_dehydrog"/>
    <property type="match status" value="1"/>
</dbReference>
<keyword evidence="7" id="KW-1185">Reference proteome</keyword>
<reference evidence="7" key="1">
    <citation type="submission" date="2023-07" db="EMBL/GenBank/DDBJ databases">
        <title>A draft genome of Kazachstania heterogenica Y-27499.</title>
        <authorList>
            <person name="Donic C."/>
            <person name="Kralova J.S."/>
            <person name="Fidel L."/>
            <person name="Ben-Dor S."/>
            <person name="Jung S."/>
        </authorList>
    </citation>
    <scope>NUCLEOTIDE SEQUENCE [LARGE SCALE GENOMIC DNA]</scope>
    <source>
        <strain evidence="7">Y27499</strain>
    </source>
</reference>
<dbReference type="Pfam" id="PF00208">
    <property type="entry name" value="ELFV_dehydrog"/>
    <property type="match status" value="1"/>
</dbReference>
<dbReference type="Proteomes" id="UP001306508">
    <property type="component" value="Unassembled WGS sequence"/>
</dbReference>
<accession>A0AAN7WM66</accession>
<dbReference type="SUPFAM" id="SSF53223">
    <property type="entry name" value="Aminoacid dehydrogenase-like, N-terminal domain"/>
    <property type="match status" value="1"/>
</dbReference>
<evidence type="ECO:0000256" key="1">
    <source>
        <dbReference type="ARBA" id="ARBA00006382"/>
    </source>
</evidence>
<name>A0AAN7WM66_9SACH</name>
<dbReference type="Pfam" id="PF23152">
    <property type="entry name" value="GDH_2nd"/>
    <property type="match status" value="1"/>
</dbReference>
<dbReference type="EMBL" id="JAWIZZ010000056">
    <property type="protein sequence ID" value="KAK5774127.1"/>
    <property type="molecule type" value="Genomic_DNA"/>
</dbReference>
<dbReference type="InterPro" id="IPR056365">
    <property type="entry name" value="NAD-GDH_2nd"/>
</dbReference>
<evidence type="ECO:0000256" key="3">
    <source>
        <dbReference type="ARBA" id="ARBA00023027"/>
    </source>
</evidence>
<dbReference type="AlphaFoldDB" id="A0AAN7WM66"/>
<dbReference type="Pfam" id="PF23147">
    <property type="entry name" value="GDH2_N"/>
    <property type="match status" value="1"/>
</dbReference>
<sequence length="1126" mass="128329">MDNDTLMVIPENANIAVNSIPTTNGKNLPSYQHTASSVMAHSHMSPDMKNILSDISALSISSMSDYHLFNFPGKDLQREQVIDLLDSRGFIPEDLIEQEVDWFYNSLGIDDLFFSRETPELITNIVHTLYASKLDSFAKEQFLNQTLKNLSNSNDSNANNVTSSVITNTSTNLNIKNKIIKDQNHAIFMESNNYFNTSYELDSEIDDLFLDRNILYDTNDASHRLVSFCAPESDLKLTFVYKSNFPPLNSQLSSKIKPDLLAGDIESISDVTLWQILSPESKKLYGLLIKLVQDREGPIIKTTQSSENRDEIRLLIAYKSNTTMKYYSAINSLLHYYKLKPSKFYMESFGGQSTSPVTIFSIYLNKKQQSIDMLPDEIEVYIKQIEREASLLYAIPNSTFGNWYKDRQISPQEAIYAYIGTIFINHFINRLGSDYKNLISQLNPREDDTTLLEVIDNLKKKLRTETFTENVIIQSLKKNYKIVSKLYKNFAQVHYIYKNSTTLEKTLSYKRLSKLEPFQNDQEFEMHLNKFIPNDSPDYLILKTLNLFNKSILKTNFFITRKVAISFRLDPKLIIPQVEYPEIPYGIFFVVGNTFEGFHIRFRNISRGGIRIVTSRTQDIFDVNSKTVIDENYNLALTQQRKNKDIPEGGSKGVILLHPGLVDKQQTFIAFSQYVDAMIDILIKDPLKDKYIDLLGTEEILFFGPDEGSASFVDWATNHARKRNCPWWKSFLTGKGQELGGIPHDEFGMTSLGVRAYVKKIYDTLNLHSKTIYKFQTGGPDGDLGSNEILLSTDNEVYVGLLDGSGVICDPKGIDKEELIRLAKQRKMIINFDKKKLSKAGFIVSTEDMDVMLPNGAIVSNGTTFRNVFHTEIFKFVDRVDLFVPCGGRPNSINLNNLHCFIDEKTNKSLIPYIVEGANLFISQPAKVALESHGCILFKDASANKGGVTSSSLEVLASLALNDDDFLNKFIGKYYQSQGISQMYKDYVVEVQKRIVSNAEAEFKQLWELNQSTGKPISDLSNILSQTINKLNDDLVYSEELWLNDIQLRNYLLLEKIIPKLLVDVAGPDQILQNIPESYLRVLLSSYLSSSFVYKEGIDVNIGKFLEYIGYLRREEKNKRISTQTA</sequence>
<dbReference type="InterPro" id="IPR016210">
    <property type="entry name" value="NAD-GDH_euk"/>
</dbReference>
<evidence type="ECO:0000256" key="4">
    <source>
        <dbReference type="PIRNR" id="PIRNR000184"/>
    </source>
</evidence>
<dbReference type="PANTHER" id="PTHR11606">
    <property type="entry name" value="GLUTAMATE DEHYDROGENASE"/>
    <property type="match status" value="1"/>
</dbReference>
<evidence type="ECO:0000259" key="5">
    <source>
        <dbReference type="SMART" id="SM00839"/>
    </source>
</evidence>
<dbReference type="GO" id="GO:0006538">
    <property type="term" value="P:L-glutamate catabolic process"/>
    <property type="evidence" value="ECO:0007669"/>
    <property type="project" value="UniProtKB-UniRule"/>
</dbReference>
<keyword evidence="2 4" id="KW-0560">Oxidoreductase</keyword>
<dbReference type="PANTHER" id="PTHR11606:SF24">
    <property type="entry name" value="NAD-SPECIFIC GLUTAMATE DEHYDROGENASE"/>
    <property type="match status" value="1"/>
</dbReference>
<keyword evidence="3 4" id="KW-0520">NAD</keyword>
<dbReference type="GO" id="GO:0005739">
    <property type="term" value="C:mitochondrion"/>
    <property type="evidence" value="ECO:0007669"/>
    <property type="project" value="UniProtKB-UniRule"/>
</dbReference>
<feature type="domain" description="Glutamate/phenylalanine/leucine/valine/L-tryptophan dehydrogenase C-terminal" evidence="5">
    <location>
        <begin position="741"/>
        <end position="1014"/>
    </location>
</feature>
<evidence type="ECO:0000256" key="2">
    <source>
        <dbReference type="ARBA" id="ARBA00023002"/>
    </source>
</evidence>
<dbReference type="InterPro" id="IPR046346">
    <property type="entry name" value="Aminoacid_DH-like_N_sf"/>
</dbReference>
<organism evidence="6 7">
    <name type="scientific">Arxiozyma heterogenica</name>
    <dbReference type="NCBI Taxonomy" id="278026"/>
    <lineage>
        <taxon>Eukaryota</taxon>
        <taxon>Fungi</taxon>
        <taxon>Dikarya</taxon>
        <taxon>Ascomycota</taxon>
        <taxon>Saccharomycotina</taxon>
        <taxon>Saccharomycetes</taxon>
        <taxon>Saccharomycetales</taxon>
        <taxon>Saccharomycetaceae</taxon>
        <taxon>Arxiozyma</taxon>
    </lineage>
</organism>
<dbReference type="GO" id="GO:0004352">
    <property type="term" value="F:glutamate dehydrogenase (NAD+) activity"/>
    <property type="evidence" value="ECO:0007669"/>
    <property type="project" value="UniProtKB-UniRule"/>
</dbReference>
<comment type="catalytic activity">
    <reaction evidence="4">
        <text>L-glutamate + NAD(+) + H2O = 2-oxoglutarate + NH4(+) + NADH + H(+)</text>
        <dbReference type="Rhea" id="RHEA:15133"/>
        <dbReference type="ChEBI" id="CHEBI:15377"/>
        <dbReference type="ChEBI" id="CHEBI:15378"/>
        <dbReference type="ChEBI" id="CHEBI:16810"/>
        <dbReference type="ChEBI" id="CHEBI:28938"/>
        <dbReference type="ChEBI" id="CHEBI:29985"/>
        <dbReference type="ChEBI" id="CHEBI:57540"/>
        <dbReference type="ChEBI" id="CHEBI:57945"/>
        <dbReference type="EC" id="1.4.1.2"/>
    </reaction>
</comment>